<dbReference type="OrthoDB" id="9801228at2"/>
<evidence type="ECO:0000256" key="1">
    <source>
        <dbReference type="SAM" id="MobiDB-lite"/>
    </source>
</evidence>
<feature type="domain" description="Core" evidence="2">
    <location>
        <begin position="22"/>
        <end position="125"/>
    </location>
</feature>
<dbReference type="PANTHER" id="PTHR43011">
    <property type="entry name" value="IRON-SULFUR CLUSTER ASSEMBLY 2 HOMOLOG, MITOCHONDRIAL"/>
    <property type="match status" value="1"/>
</dbReference>
<dbReference type="GO" id="GO:0016226">
    <property type="term" value="P:iron-sulfur cluster assembly"/>
    <property type="evidence" value="ECO:0007669"/>
    <property type="project" value="InterPro"/>
</dbReference>
<dbReference type="InterPro" id="IPR017870">
    <property type="entry name" value="FeS_cluster_insertion_CS"/>
</dbReference>
<organism evidence="3 4">
    <name type="scientific">Sandaracinus amylolyticus</name>
    <dbReference type="NCBI Taxonomy" id="927083"/>
    <lineage>
        <taxon>Bacteria</taxon>
        <taxon>Pseudomonadati</taxon>
        <taxon>Myxococcota</taxon>
        <taxon>Polyangia</taxon>
        <taxon>Polyangiales</taxon>
        <taxon>Sandaracinaceae</taxon>
        <taxon>Sandaracinus</taxon>
    </lineage>
</organism>
<dbReference type="GO" id="GO:0005506">
    <property type="term" value="F:iron ion binding"/>
    <property type="evidence" value="ECO:0007669"/>
    <property type="project" value="TreeGrafter"/>
</dbReference>
<dbReference type="PROSITE" id="PS01152">
    <property type="entry name" value="HESB"/>
    <property type="match status" value="1"/>
</dbReference>
<evidence type="ECO:0000313" key="4">
    <source>
        <dbReference type="Proteomes" id="UP000034883"/>
    </source>
</evidence>
<reference evidence="3 4" key="1">
    <citation type="submission" date="2015-03" db="EMBL/GenBank/DDBJ databases">
        <title>Genome assembly of Sandaracinus amylolyticus DSM 53668.</title>
        <authorList>
            <person name="Sharma G."/>
            <person name="Subramanian S."/>
        </authorList>
    </citation>
    <scope>NUCLEOTIDE SEQUENCE [LARGE SCALE GENOMIC DNA]</scope>
    <source>
        <strain evidence="3 4">DSM 53668</strain>
    </source>
</reference>
<dbReference type="InterPro" id="IPR000361">
    <property type="entry name" value="ATAP_core_dom"/>
</dbReference>
<dbReference type="SUPFAM" id="SSF89360">
    <property type="entry name" value="HesB-like domain"/>
    <property type="match status" value="1"/>
</dbReference>
<dbReference type="AlphaFoldDB" id="A0A0F6YJT3"/>
<dbReference type="EMBL" id="CP011125">
    <property type="protein sequence ID" value="AKF07560.1"/>
    <property type="molecule type" value="Genomic_DNA"/>
</dbReference>
<dbReference type="GO" id="GO:0051537">
    <property type="term" value="F:2 iron, 2 sulfur cluster binding"/>
    <property type="evidence" value="ECO:0007669"/>
    <property type="project" value="UniProtKB-ARBA"/>
</dbReference>
<name>A0A0F6YJT3_9BACT</name>
<dbReference type="InterPro" id="IPR035903">
    <property type="entry name" value="HesB-like_dom_sf"/>
</dbReference>
<dbReference type="Gene3D" id="2.60.300.12">
    <property type="entry name" value="HesB-like domain"/>
    <property type="match status" value="1"/>
</dbReference>
<feature type="compositionally biased region" description="Low complexity" evidence="1">
    <location>
        <begin position="8"/>
        <end position="18"/>
    </location>
</feature>
<evidence type="ECO:0000259" key="2">
    <source>
        <dbReference type="Pfam" id="PF01521"/>
    </source>
</evidence>
<dbReference type="PANTHER" id="PTHR43011:SF1">
    <property type="entry name" value="IRON-SULFUR CLUSTER ASSEMBLY 2 HOMOLOG, MITOCHONDRIAL"/>
    <property type="match status" value="1"/>
</dbReference>
<dbReference type="Proteomes" id="UP000034883">
    <property type="component" value="Chromosome"/>
</dbReference>
<dbReference type="InterPro" id="IPR016092">
    <property type="entry name" value="ATAP"/>
</dbReference>
<sequence>MEAHESSTPETTEPVSTPAKDIDLTPKAVEMAKKAIERRGTPTAALRLGVRGGGCSGASYVIEFADRIRDRDHVFEFEGGALKVVVDPKSLVYLRGSVLDYEVKLMSHGFKFQNPNEKKGCGCGESFSI</sequence>
<evidence type="ECO:0000313" key="3">
    <source>
        <dbReference type="EMBL" id="AKF07560.1"/>
    </source>
</evidence>
<dbReference type="STRING" id="927083.DB32_004709"/>
<proteinExistence type="predicted"/>
<gene>
    <name evidence="3" type="ORF">DB32_004709</name>
</gene>
<dbReference type="KEGG" id="samy:DB32_004709"/>
<dbReference type="NCBIfam" id="TIGR00049">
    <property type="entry name" value="iron-sulfur cluster assembly accessory protein"/>
    <property type="match status" value="1"/>
</dbReference>
<feature type="region of interest" description="Disordered" evidence="1">
    <location>
        <begin position="1"/>
        <end position="23"/>
    </location>
</feature>
<protein>
    <submittedName>
        <fullName evidence="3">Iron binding protein IscA for iron-sulfur cluster assembly</fullName>
    </submittedName>
</protein>
<dbReference type="GO" id="GO:0051539">
    <property type="term" value="F:4 iron, 4 sulfur cluster binding"/>
    <property type="evidence" value="ECO:0007669"/>
    <property type="project" value="TreeGrafter"/>
</dbReference>
<dbReference type="Pfam" id="PF01521">
    <property type="entry name" value="Fe-S_biosyn"/>
    <property type="match status" value="1"/>
</dbReference>
<dbReference type="RefSeq" id="WP_075097598.1">
    <property type="nucleotide sequence ID" value="NZ_CP011125.1"/>
</dbReference>
<keyword evidence="4" id="KW-1185">Reference proteome</keyword>
<accession>A0A0F6YJT3</accession>